<sequence>MPKPSKQSKADNPQSFTEDISDASNASTSSDPMASREGSPPGFTQEALFKHISDIVSQEGRRTQKMLDDSLAKLESGLNAKVDNIIKRIDEIATVTDSLVARQSEAETRISALEDDIAPLKVKLAEFEKLNTALLEKVTDLEGRSRRDNIRILNLKESVEGSDPIQFFESFIPKLLDLLVPTNAIDRAHRGSGAPVVGRPCPVIVKNHRSRDVTTILSTARRRGQLSFEDQSIRIVPDISPIVRAARRAFNPICAELIKKGIRFQMIFPAVLVLKMNGVQKSFKDPKEAKKFLGHLNTRGLNNPAKRVAILEFLRKKKINIALLQETHLLKRDPNRMSNRFFRVIACSSASNKSKGVAILCQRNLRFKLLDTWADDKGRIAVAKINIGNRDVALISLYAPNSFEKKFYDQITKILLELSSFKFLIGADFNAVVNHLVDRSGHSENLEQKYASEALRSWISDTGVVDLWRMLNPDVVDFTHLSSRHKSFSRIDFIFSSRGLFHNIAMVSLLPLALSDHKAVIASVSINSKRARAPRWRFNTTLLRDEAFKTEFLNYQFLWI</sequence>
<gene>
    <name evidence="3" type="ORF">M9458_053891</name>
</gene>
<dbReference type="Pfam" id="PF03372">
    <property type="entry name" value="Exo_endo_phos"/>
    <property type="match status" value="1"/>
</dbReference>
<protein>
    <recommendedName>
        <fullName evidence="2">Endonuclease/exonuclease/phosphatase domain-containing protein</fullName>
    </recommendedName>
</protein>
<dbReference type="PANTHER" id="PTHR11505">
    <property type="entry name" value="L1 TRANSPOSABLE ELEMENT-RELATED"/>
    <property type="match status" value="1"/>
</dbReference>
<dbReference type="Proteomes" id="UP001529510">
    <property type="component" value="Unassembled WGS sequence"/>
</dbReference>
<dbReference type="Gene3D" id="3.60.10.10">
    <property type="entry name" value="Endonuclease/exonuclease/phosphatase"/>
    <property type="match status" value="1"/>
</dbReference>
<feature type="compositionally biased region" description="Polar residues" evidence="1">
    <location>
        <begin position="1"/>
        <end position="32"/>
    </location>
</feature>
<dbReference type="CDD" id="cd09076">
    <property type="entry name" value="L1-EN"/>
    <property type="match status" value="1"/>
</dbReference>
<keyword evidence="4" id="KW-1185">Reference proteome</keyword>
<dbReference type="AlphaFoldDB" id="A0ABD0ML02"/>
<organism evidence="3 4">
    <name type="scientific">Cirrhinus mrigala</name>
    <name type="common">Mrigala</name>
    <dbReference type="NCBI Taxonomy" id="683832"/>
    <lineage>
        <taxon>Eukaryota</taxon>
        <taxon>Metazoa</taxon>
        <taxon>Chordata</taxon>
        <taxon>Craniata</taxon>
        <taxon>Vertebrata</taxon>
        <taxon>Euteleostomi</taxon>
        <taxon>Actinopterygii</taxon>
        <taxon>Neopterygii</taxon>
        <taxon>Teleostei</taxon>
        <taxon>Ostariophysi</taxon>
        <taxon>Cypriniformes</taxon>
        <taxon>Cyprinidae</taxon>
        <taxon>Labeoninae</taxon>
        <taxon>Labeonini</taxon>
        <taxon>Cirrhinus</taxon>
    </lineage>
</organism>
<accession>A0ABD0ML02</accession>
<dbReference type="InterPro" id="IPR004244">
    <property type="entry name" value="Transposase_22"/>
</dbReference>
<dbReference type="SUPFAM" id="SSF56219">
    <property type="entry name" value="DNase I-like"/>
    <property type="match status" value="1"/>
</dbReference>
<name>A0ABD0ML02_CIRMR</name>
<evidence type="ECO:0000313" key="4">
    <source>
        <dbReference type="Proteomes" id="UP001529510"/>
    </source>
</evidence>
<comment type="caution">
    <text evidence="3">The sequence shown here is derived from an EMBL/GenBank/DDBJ whole genome shotgun (WGS) entry which is preliminary data.</text>
</comment>
<reference evidence="3 4" key="1">
    <citation type="submission" date="2024-05" db="EMBL/GenBank/DDBJ databases">
        <title>Genome sequencing and assembly of Indian major carp, Cirrhinus mrigala (Hamilton, 1822).</title>
        <authorList>
            <person name="Mohindra V."/>
            <person name="Chowdhury L.M."/>
            <person name="Lal K."/>
            <person name="Jena J.K."/>
        </authorList>
    </citation>
    <scope>NUCLEOTIDE SEQUENCE [LARGE SCALE GENOMIC DNA]</scope>
    <source>
        <strain evidence="3">CM1030</strain>
        <tissue evidence="3">Blood</tissue>
    </source>
</reference>
<proteinExistence type="predicted"/>
<feature type="region of interest" description="Disordered" evidence="1">
    <location>
        <begin position="1"/>
        <end position="44"/>
    </location>
</feature>
<dbReference type="Gene3D" id="3.30.70.1820">
    <property type="entry name" value="L1 transposable element, RRM domain"/>
    <property type="match status" value="1"/>
</dbReference>
<dbReference type="InterPro" id="IPR005135">
    <property type="entry name" value="Endo/exonuclease/phosphatase"/>
</dbReference>
<evidence type="ECO:0000313" key="3">
    <source>
        <dbReference type="EMBL" id="KAL0150809.1"/>
    </source>
</evidence>
<feature type="domain" description="Endonuclease/exonuclease/phosphatase" evidence="2">
    <location>
        <begin position="296"/>
        <end position="517"/>
    </location>
</feature>
<evidence type="ECO:0000256" key="1">
    <source>
        <dbReference type="SAM" id="MobiDB-lite"/>
    </source>
</evidence>
<dbReference type="EMBL" id="JAMKFB020000272">
    <property type="protein sequence ID" value="KAL0150809.1"/>
    <property type="molecule type" value="Genomic_DNA"/>
</dbReference>
<evidence type="ECO:0000259" key="2">
    <source>
        <dbReference type="Pfam" id="PF03372"/>
    </source>
</evidence>
<dbReference type="InterPro" id="IPR036691">
    <property type="entry name" value="Endo/exonu/phosph_ase_sf"/>
</dbReference>